<evidence type="ECO:0008006" key="5">
    <source>
        <dbReference type="Google" id="ProtNLM"/>
    </source>
</evidence>
<dbReference type="AlphaFoldDB" id="D8SXI3"/>
<accession>D8SXI3</accession>
<feature type="repeat" description="PPR" evidence="2">
    <location>
        <begin position="241"/>
        <end position="276"/>
    </location>
</feature>
<evidence type="ECO:0000313" key="4">
    <source>
        <dbReference type="Proteomes" id="UP000001514"/>
    </source>
</evidence>
<name>D8SXI3_SELML</name>
<dbReference type="InterPro" id="IPR046960">
    <property type="entry name" value="PPR_At4g14850-like_plant"/>
</dbReference>
<feature type="repeat" description="PPR" evidence="2">
    <location>
        <begin position="179"/>
        <end position="213"/>
    </location>
</feature>
<reference evidence="3 4" key="1">
    <citation type="journal article" date="2011" name="Science">
        <title>The Selaginella genome identifies genetic changes associated with the evolution of vascular plants.</title>
        <authorList>
            <person name="Banks J.A."/>
            <person name="Nishiyama T."/>
            <person name="Hasebe M."/>
            <person name="Bowman J.L."/>
            <person name="Gribskov M."/>
            <person name="dePamphilis C."/>
            <person name="Albert V.A."/>
            <person name="Aono N."/>
            <person name="Aoyama T."/>
            <person name="Ambrose B.A."/>
            <person name="Ashton N.W."/>
            <person name="Axtell M.J."/>
            <person name="Barker E."/>
            <person name="Barker M.S."/>
            <person name="Bennetzen J.L."/>
            <person name="Bonawitz N.D."/>
            <person name="Chapple C."/>
            <person name="Cheng C."/>
            <person name="Correa L.G."/>
            <person name="Dacre M."/>
            <person name="DeBarry J."/>
            <person name="Dreyer I."/>
            <person name="Elias M."/>
            <person name="Engstrom E.M."/>
            <person name="Estelle M."/>
            <person name="Feng L."/>
            <person name="Finet C."/>
            <person name="Floyd S.K."/>
            <person name="Frommer W.B."/>
            <person name="Fujita T."/>
            <person name="Gramzow L."/>
            <person name="Gutensohn M."/>
            <person name="Harholt J."/>
            <person name="Hattori M."/>
            <person name="Heyl A."/>
            <person name="Hirai T."/>
            <person name="Hiwatashi Y."/>
            <person name="Ishikawa M."/>
            <person name="Iwata M."/>
            <person name="Karol K.G."/>
            <person name="Koehler B."/>
            <person name="Kolukisaoglu U."/>
            <person name="Kubo M."/>
            <person name="Kurata T."/>
            <person name="Lalonde S."/>
            <person name="Li K."/>
            <person name="Li Y."/>
            <person name="Litt A."/>
            <person name="Lyons E."/>
            <person name="Manning G."/>
            <person name="Maruyama T."/>
            <person name="Michael T.P."/>
            <person name="Mikami K."/>
            <person name="Miyazaki S."/>
            <person name="Morinaga S."/>
            <person name="Murata T."/>
            <person name="Mueller-Roeber B."/>
            <person name="Nelson D.R."/>
            <person name="Obara M."/>
            <person name="Oguri Y."/>
            <person name="Olmstead R.G."/>
            <person name="Onodera N."/>
            <person name="Petersen B.L."/>
            <person name="Pils B."/>
            <person name="Prigge M."/>
            <person name="Rensing S.A."/>
            <person name="Riano-Pachon D.M."/>
            <person name="Roberts A.W."/>
            <person name="Sato Y."/>
            <person name="Scheller H.V."/>
            <person name="Schulz B."/>
            <person name="Schulz C."/>
            <person name="Shakirov E.V."/>
            <person name="Shibagaki N."/>
            <person name="Shinohara N."/>
            <person name="Shippen D.E."/>
            <person name="Soerensen I."/>
            <person name="Sotooka R."/>
            <person name="Sugimoto N."/>
            <person name="Sugita M."/>
            <person name="Sumikawa N."/>
            <person name="Tanurdzic M."/>
            <person name="Theissen G."/>
            <person name="Ulvskov P."/>
            <person name="Wakazuki S."/>
            <person name="Weng J.K."/>
            <person name="Willats W.W."/>
            <person name="Wipf D."/>
            <person name="Wolf P.G."/>
            <person name="Yang L."/>
            <person name="Zimmer A.D."/>
            <person name="Zhu Q."/>
            <person name="Mitros T."/>
            <person name="Hellsten U."/>
            <person name="Loque D."/>
            <person name="Otillar R."/>
            <person name="Salamov A."/>
            <person name="Schmutz J."/>
            <person name="Shapiro H."/>
            <person name="Lindquist E."/>
            <person name="Lucas S."/>
            <person name="Rokhsar D."/>
            <person name="Grigoriev I.V."/>
        </authorList>
    </citation>
    <scope>NUCLEOTIDE SEQUENCE [LARGE SCALE GENOMIC DNA]</scope>
</reference>
<proteinExistence type="predicted"/>
<dbReference type="InParanoid" id="D8SXI3"/>
<dbReference type="SUPFAM" id="SSF48452">
    <property type="entry name" value="TPR-like"/>
    <property type="match status" value="1"/>
</dbReference>
<dbReference type="KEGG" id="smo:SELMODRAFT_127119"/>
<dbReference type="FunFam" id="1.25.40.10:FF:000158">
    <property type="entry name" value="pentatricopeptide repeat-containing protein At2g33680"/>
    <property type="match status" value="1"/>
</dbReference>
<dbReference type="PANTHER" id="PTHR47926:SF533">
    <property type="entry name" value="DYW DOMAIN-CONTAINING PROTEIN"/>
    <property type="match status" value="1"/>
</dbReference>
<sequence>MYGKCGSIADARAVFDGIQQPALTPSWNVMIAAYANNGDFLGARRLFDRAPRRDVFTWTTLMHGAAQHEGIPSARVIFRLMPGRTSVSWNSMIAANAVNGDLAEAAASTFKLLPKRSVSSWNAVFMAFAQNGTLEEARSLFILMPQKDVVTWNAMITASSHHGELSEAELLFRRCPERDSVTWSSMIAAFSQNKSLDKAVEAYEAMPEKTVHACNSMLGAFMQHGKLQETKDAFDRLPVRDVISWNSVIAMHVQKGDGAQQAFELFHTMHLDGCLPDAITFVIVLSLCNHYGLLDQACCYFVSRSSDFGVVAVREHYCCLADTLGRAGRLGDAEELVKIMPFVPNSVAWGTLLGACRLHLDPSRGTRMAENAFEFTDRSKTSSPFMVLANMYFAAP</sequence>
<dbReference type="Gene3D" id="1.25.40.10">
    <property type="entry name" value="Tetratricopeptide repeat domain"/>
    <property type="match status" value="3"/>
</dbReference>
<feature type="repeat" description="PPR" evidence="2">
    <location>
        <begin position="117"/>
        <end position="151"/>
    </location>
</feature>
<dbReference type="Pfam" id="PF01535">
    <property type="entry name" value="PPR"/>
    <property type="match status" value="7"/>
</dbReference>
<dbReference type="PROSITE" id="PS51375">
    <property type="entry name" value="PPR"/>
    <property type="match status" value="3"/>
</dbReference>
<dbReference type="PANTHER" id="PTHR47926">
    <property type="entry name" value="PENTATRICOPEPTIDE REPEAT-CONTAINING PROTEIN"/>
    <property type="match status" value="1"/>
</dbReference>
<dbReference type="Gramene" id="EFJ10891">
    <property type="protein sequence ID" value="EFJ10891"/>
    <property type="gene ID" value="SELMODRAFT_127119"/>
</dbReference>
<keyword evidence="1" id="KW-0677">Repeat</keyword>
<dbReference type="eggNOG" id="KOG4197">
    <property type="taxonomic scope" value="Eukaryota"/>
</dbReference>
<dbReference type="HOGENOM" id="CLU_002706_0_0_1"/>
<keyword evidence="4" id="KW-1185">Reference proteome</keyword>
<evidence type="ECO:0000256" key="1">
    <source>
        <dbReference type="ARBA" id="ARBA00022737"/>
    </source>
</evidence>
<organism evidence="4">
    <name type="scientific">Selaginella moellendorffii</name>
    <name type="common">Spikemoss</name>
    <dbReference type="NCBI Taxonomy" id="88036"/>
    <lineage>
        <taxon>Eukaryota</taxon>
        <taxon>Viridiplantae</taxon>
        <taxon>Streptophyta</taxon>
        <taxon>Embryophyta</taxon>
        <taxon>Tracheophyta</taxon>
        <taxon>Lycopodiopsida</taxon>
        <taxon>Selaginellales</taxon>
        <taxon>Selaginellaceae</taxon>
        <taxon>Selaginella</taxon>
    </lineage>
</organism>
<dbReference type="GO" id="GO:0009451">
    <property type="term" value="P:RNA modification"/>
    <property type="evidence" value="ECO:0007669"/>
    <property type="project" value="InterPro"/>
</dbReference>
<dbReference type="GO" id="GO:0048731">
    <property type="term" value="P:system development"/>
    <property type="evidence" value="ECO:0007669"/>
    <property type="project" value="UniProtKB-ARBA"/>
</dbReference>
<gene>
    <name evidence="3" type="ORF">SELMODRAFT_127119</name>
</gene>
<dbReference type="NCBIfam" id="TIGR00756">
    <property type="entry name" value="PPR"/>
    <property type="match status" value="3"/>
</dbReference>
<protein>
    <recommendedName>
        <fullName evidence="5">Pentacotripeptide-repeat region of PRORP domain-containing protein</fullName>
    </recommendedName>
</protein>
<evidence type="ECO:0000313" key="3">
    <source>
        <dbReference type="EMBL" id="EFJ10891.1"/>
    </source>
</evidence>
<dbReference type="InterPro" id="IPR011990">
    <property type="entry name" value="TPR-like_helical_dom_sf"/>
</dbReference>
<evidence type="ECO:0000256" key="2">
    <source>
        <dbReference type="PROSITE-ProRule" id="PRU00708"/>
    </source>
</evidence>
<dbReference type="InterPro" id="IPR002885">
    <property type="entry name" value="PPR_rpt"/>
</dbReference>
<dbReference type="Proteomes" id="UP000001514">
    <property type="component" value="Unassembled WGS sequence"/>
</dbReference>
<dbReference type="EMBL" id="GL377651">
    <property type="protein sequence ID" value="EFJ10891.1"/>
    <property type="molecule type" value="Genomic_DNA"/>
</dbReference>
<dbReference type="Pfam" id="PF13041">
    <property type="entry name" value="PPR_2"/>
    <property type="match status" value="1"/>
</dbReference>
<dbReference type="GO" id="GO:0003723">
    <property type="term" value="F:RNA binding"/>
    <property type="evidence" value="ECO:0007669"/>
    <property type="project" value="InterPro"/>
</dbReference>